<evidence type="ECO:0000313" key="8">
    <source>
        <dbReference type="EMBL" id="SDC39003.1"/>
    </source>
</evidence>
<dbReference type="EMBL" id="FMZX01000001">
    <property type="protein sequence ID" value="SDC39003.1"/>
    <property type="molecule type" value="Genomic_DNA"/>
</dbReference>
<evidence type="ECO:0000256" key="6">
    <source>
        <dbReference type="ARBA" id="ARBA00034078"/>
    </source>
</evidence>
<keyword evidence="4" id="KW-0408">Iron</keyword>
<keyword evidence="3" id="KW-0479">Metal-binding</keyword>
<evidence type="ECO:0000256" key="3">
    <source>
        <dbReference type="ARBA" id="ARBA00022723"/>
    </source>
</evidence>
<reference evidence="8 9" key="1">
    <citation type="submission" date="2016-10" db="EMBL/GenBank/DDBJ databases">
        <authorList>
            <person name="de Groot N.N."/>
        </authorList>
    </citation>
    <scope>NUCLEOTIDE SEQUENCE [LARGE SCALE GENOMIC DNA]</scope>
    <source>
        <strain evidence="8 9">CPCC 100156</strain>
    </source>
</reference>
<accession>A0A1G6L7A8</accession>
<keyword evidence="5" id="KW-0411">Iron-sulfur</keyword>
<dbReference type="GO" id="GO:0005829">
    <property type="term" value="C:cytosol"/>
    <property type="evidence" value="ECO:0007669"/>
    <property type="project" value="TreeGrafter"/>
</dbReference>
<dbReference type="STRING" id="938405.SAMN02927895_03755"/>
<sequence>MPQITFLLPDGRALPCEAGDAPTVMHLAIRHDLPGLPAECGGQLACATCMVDVAEEWRGRVPAAGPDEHDMIEDTIGSVPEGRRLCCQIAVTPELDGLVVRVPERQG</sequence>
<dbReference type="Pfam" id="PF00111">
    <property type="entry name" value="Fer2"/>
    <property type="match status" value="1"/>
</dbReference>
<evidence type="ECO:0000259" key="7">
    <source>
        <dbReference type="PROSITE" id="PS51085"/>
    </source>
</evidence>
<feature type="domain" description="2Fe-2S ferredoxin-type" evidence="7">
    <location>
        <begin position="2"/>
        <end position="106"/>
    </location>
</feature>
<comment type="cofactor">
    <cofactor evidence="6">
        <name>[2Fe-2S] cluster</name>
        <dbReference type="ChEBI" id="CHEBI:190135"/>
    </cofactor>
</comment>
<keyword evidence="2" id="KW-0001">2Fe-2S</keyword>
<keyword evidence="9" id="KW-1185">Reference proteome</keyword>
<dbReference type="PROSITE" id="PS51085">
    <property type="entry name" value="2FE2S_FER_2"/>
    <property type="match status" value="1"/>
</dbReference>
<dbReference type="InterPro" id="IPR001055">
    <property type="entry name" value="Adrenodoxin-like"/>
</dbReference>
<dbReference type="AlphaFoldDB" id="A0A1G6L7A8"/>
<dbReference type="Proteomes" id="UP000198925">
    <property type="component" value="Unassembled WGS sequence"/>
</dbReference>
<evidence type="ECO:0000256" key="4">
    <source>
        <dbReference type="ARBA" id="ARBA00023004"/>
    </source>
</evidence>
<dbReference type="PANTHER" id="PTHR23426:SF65">
    <property type="entry name" value="FERREDOXIN-2, MITOCHONDRIAL"/>
    <property type="match status" value="1"/>
</dbReference>
<evidence type="ECO:0000256" key="5">
    <source>
        <dbReference type="ARBA" id="ARBA00023014"/>
    </source>
</evidence>
<dbReference type="PANTHER" id="PTHR23426">
    <property type="entry name" value="FERREDOXIN/ADRENODOXIN"/>
    <property type="match status" value="1"/>
</dbReference>
<dbReference type="Gene3D" id="3.10.20.30">
    <property type="match status" value="1"/>
</dbReference>
<dbReference type="CDD" id="cd00207">
    <property type="entry name" value="fer2"/>
    <property type="match status" value="1"/>
</dbReference>
<gene>
    <name evidence="8" type="ORF">SAMN04487779_1001784</name>
</gene>
<dbReference type="GO" id="GO:0009055">
    <property type="term" value="F:electron transfer activity"/>
    <property type="evidence" value="ECO:0007669"/>
    <property type="project" value="TreeGrafter"/>
</dbReference>
<organism evidence="8 9">
    <name type="scientific">Belnapia rosea</name>
    <dbReference type="NCBI Taxonomy" id="938405"/>
    <lineage>
        <taxon>Bacteria</taxon>
        <taxon>Pseudomonadati</taxon>
        <taxon>Pseudomonadota</taxon>
        <taxon>Alphaproteobacteria</taxon>
        <taxon>Acetobacterales</taxon>
        <taxon>Roseomonadaceae</taxon>
        <taxon>Belnapia</taxon>
    </lineage>
</organism>
<dbReference type="RefSeq" id="WP_090566679.1">
    <property type="nucleotide sequence ID" value="NZ_FMXZ01000012.1"/>
</dbReference>
<dbReference type="GO" id="GO:0140647">
    <property type="term" value="P:P450-containing electron transport chain"/>
    <property type="evidence" value="ECO:0007669"/>
    <property type="project" value="InterPro"/>
</dbReference>
<dbReference type="GO" id="GO:0051537">
    <property type="term" value="F:2 iron, 2 sulfur cluster binding"/>
    <property type="evidence" value="ECO:0007669"/>
    <property type="project" value="UniProtKB-KW"/>
</dbReference>
<dbReference type="InterPro" id="IPR036010">
    <property type="entry name" value="2Fe-2S_ferredoxin-like_sf"/>
</dbReference>
<dbReference type="InterPro" id="IPR001041">
    <property type="entry name" value="2Fe-2S_ferredoxin-type"/>
</dbReference>
<name>A0A1G6L7A8_9PROT</name>
<dbReference type="GO" id="GO:0046872">
    <property type="term" value="F:metal ion binding"/>
    <property type="evidence" value="ECO:0007669"/>
    <property type="project" value="UniProtKB-KW"/>
</dbReference>
<protein>
    <submittedName>
        <fullName evidence="8">Ferredoxin, 2Fe-2S</fullName>
    </submittedName>
</protein>
<evidence type="ECO:0000256" key="1">
    <source>
        <dbReference type="ARBA" id="ARBA00010914"/>
    </source>
</evidence>
<dbReference type="OrthoDB" id="9799640at2"/>
<evidence type="ECO:0000313" key="9">
    <source>
        <dbReference type="Proteomes" id="UP000198925"/>
    </source>
</evidence>
<dbReference type="InterPro" id="IPR012675">
    <property type="entry name" value="Beta-grasp_dom_sf"/>
</dbReference>
<proteinExistence type="inferred from homology"/>
<dbReference type="SUPFAM" id="SSF54292">
    <property type="entry name" value="2Fe-2S ferredoxin-like"/>
    <property type="match status" value="1"/>
</dbReference>
<comment type="similarity">
    <text evidence="1">Belongs to the adrenodoxin/putidaredoxin family.</text>
</comment>
<evidence type="ECO:0000256" key="2">
    <source>
        <dbReference type="ARBA" id="ARBA00022714"/>
    </source>
</evidence>